<sequence length="42" mass="4725">MTEHDALLAIQDLMDEAEWTPDTLNGIADIMCQAGYQIRDTD</sequence>
<dbReference type="EMBL" id="CSWP01000009">
    <property type="protein sequence ID" value="CPV66620.1"/>
    <property type="molecule type" value="Genomic_DNA"/>
</dbReference>
<organism evidence="1 2">
    <name type="scientific">Mycobacteroides abscessus</name>
    <dbReference type="NCBI Taxonomy" id="36809"/>
    <lineage>
        <taxon>Bacteria</taxon>
        <taxon>Bacillati</taxon>
        <taxon>Actinomycetota</taxon>
        <taxon>Actinomycetes</taxon>
        <taxon>Mycobacteriales</taxon>
        <taxon>Mycobacteriaceae</taxon>
        <taxon>Mycobacteroides</taxon>
    </lineage>
</organism>
<evidence type="ECO:0000313" key="1">
    <source>
        <dbReference type="EMBL" id="CPV66620.1"/>
    </source>
</evidence>
<evidence type="ECO:0000313" key="2">
    <source>
        <dbReference type="Proteomes" id="UP000045782"/>
    </source>
</evidence>
<proteinExistence type="predicted"/>
<dbReference type="AlphaFoldDB" id="A0A0U0ZU27"/>
<protein>
    <submittedName>
        <fullName evidence="1">Uncharacterized protein</fullName>
    </submittedName>
</protein>
<name>A0A0U0ZU27_9MYCO</name>
<gene>
    <name evidence="1" type="ORF">ERS075579_04042</name>
</gene>
<dbReference type="Proteomes" id="UP000045782">
    <property type="component" value="Unassembled WGS sequence"/>
</dbReference>
<reference evidence="1 2" key="1">
    <citation type="submission" date="2015-03" db="EMBL/GenBank/DDBJ databases">
        <authorList>
            <person name="Murphy D."/>
        </authorList>
    </citation>
    <scope>NUCLEOTIDE SEQUENCE [LARGE SCALE GENOMIC DNA]</scope>
    <source>
        <strain evidence="1 2">PAP088</strain>
    </source>
</reference>
<accession>A0A0U0ZU27</accession>
<dbReference type="RefSeq" id="WP_268762582.1">
    <property type="nucleotide sequence ID" value="NZ_CSWP01000009.1"/>
</dbReference>